<feature type="binding site" evidence="12">
    <location>
        <position position="215"/>
    </location>
    <ligand>
        <name>FMN</name>
        <dbReference type="ChEBI" id="CHEBI:58210"/>
    </ligand>
</feature>
<gene>
    <name evidence="12" type="primary">pyrD</name>
    <name evidence="14" type="ORF">H9747_01180</name>
</gene>
<dbReference type="InterPro" id="IPR012135">
    <property type="entry name" value="Dihydroorotate_DH_1_2"/>
</dbReference>
<dbReference type="PIRSF" id="PIRSF000164">
    <property type="entry name" value="DHO_oxidase"/>
    <property type="match status" value="1"/>
</dbReference>
<comment type="caution">
    <text evidence="14">The sequence shown here is derived from an EMBL/GenBank/DDBJ whole genome shotgun (WGS) entry which is preliminary data.</text>
</comment>
<feature type="binding site" evidence="12">
    <location>
        <position position="125"/>
    </location>
    <ligand>
        <name>substrate</name>
    </ligand>
</feature>
<dbReference type="GO" id="GO:0004589">
    <property type="term" value="F:dihydroorotate dehydrogenase (NAD+) activity"/>
    <property type="evidence" value="ECO:0007669"/>
    <property type="project" value="UniProtKB-EC"/>
</dbReference>
<comment type="catalytic activity">
    <reaction evidence="11">
        <text>(S)-dihydroorotate + NAD(+) = orotate + NADH + H(+)</text>
        <dbReference type="Rhea" id="RHEA:13513"/>
        <dbReference type="ChEBI" id="CHEBI:15378"/>
        <dbReference type="ChEBI" id="CHEBI:30839"/>
        <dbReference type="ChEBI" id="CHEBI:30864"/>
        <dbReference type="ChEBI" id="CHEBI:57540"/>
        <dbReference type="ChEBI" id="CHEBI:57945"/>
        <dbReference type="EC" id="1.3.1.14"/>
    </reaction>
</comment>
<comment type="function">
    <text evidence="1">Catalyzes the conversion of dihydroorotate to orotate with NAD(+) as electron acceptor.</text>
</comment>
<dbReference type="InterPro" id="IPR049622">
    <property type="entry name" value="Dihydroorotate_DH_I"/>
</dbReference>
<dbReference type="SUPFAM" id="SSF51395">
    <property type="entry name" value="FMN-linked oxidoreductases"/>
    <property type="match status" value="1"/>
</dbReference>
<dbReference type="InterPro" id="IPR024920">
    <property type="entry name" value="Dihydroorotate_DH_1"/>
</dbReference>
<evidence type="ECO:0000256" key="12">
    <source>
        <dbReference type="HAMAP-Rule" id="MF_00224"/>
    </source>
</evidence>
<comment type="pathway">
    <text evidence="3">Pyrimidine metabolism; UMP biosynthesis via de novo pathway; orotate from (S)-dihydroorotate (NAD(+) route): step 1/1.</text>
</comment>
<dbReference type="GO" id="GO:0044205">
    <property type="term" value="P:'de novo' UMP biosynthetic process"/>
    <property type="evidence" value="ECO:0007669"/>
    <property type="project" value="UniProtKB-UniRule"/>
</dbReference>
<keyword evidence="9 12" id="KW-0560">Oxidoreductase</keyword>
<proteinExistence type="inferred from homology"/>
<dbReference type="AlphaFoldDB" id="A0A9D1TF40"/>
<keyword evidence="5 12" id="KW-0963">Cytoplasm</keyword>
<evidence type="ECO:0000256" key="8">
    <source>
        <dbReference type="ARBA" id="ARBA00022975"/>
    </source>
</evidence>
<feature type="binding site" evidence="12">
    <location>
        <position position="44"/>
    </location>
    <ligand>
        <name>substrate</name>
    </ligand>
</feature>
<feature type="domain" description="Dihydroorotate dehydrogenase catalytic" evidence="13">
    <location>
        <begin position="3"/>
        <end position="284"/>
    </location>
</feature>
<dbReference type="NCBIfam" id="NF005574">
    <property type="entry name" value="PRK07259.1"/>
    <property type="match status" value="1"/>
</dbReference>
<evidence type="ECO:0000256" key="2">
    <source>
        <dbReference type="ARBA" id="ARBA00004496"/>
    </source>
</evidence>
<evidence type="ECO:0000313" key="14">
    <source>
        <dbReference type="EMBL" id="HIV37606.1"/>
    </source>
</evidence>
<evidence type="ECO:0000256" key="5">
    <source>
        <dbReference type="ARBA" id="ARBA00022490"/>
    </source>
</evidence>
<evidence type="ECO:0000256" key="3">
    <source>
        <dbReference type="ARBA" id="ARBA00004715"/>
    </source>
</evidence>
<feature type="binding site" evidence="12">
    <location>
        <begin position="263"/>
        <end position="264"/>
    </location>
    <ligand>
        <name>FMN</name>
        <dbReference type="ChEBI" id="CHEBI:58210"/>
    </ligand>
</feature>
<dbReference type="GO" id="GO:0005737">
    <property type="term" value="C:cytoplasm"/>
    <property type="evidence" value="ECO:0007669"/>
    <property type="project" value="UniProtKB-SubCell"/>
</dbReference>
<keyword evidence="7 12" id="KW-0288">FMN</keyword>
<evidence type="ECO:0000256" key="1">
    <source>
        <dbReference type="ARBA" id="ARBA00003616"/>
    </source>
</evidence>
<accession>A0A9D1TF40</accession>
<dbReference type="CDD" id="cd04740">
    <property type="entry name" value="DHOD_1B_like"/>
    <property type="match status" value="1"/>
</dbReference>
<dbReference type="Gene3D" id="3.20.20.70">
    <property type="entry name" value="Aldolase class I"/>
    <property type="match status" value="1"/>
</dbReference>
<evidence type="ECO:0000313" key="15">
    <source>
        <dbReference type="Proteomes" id="UP000886814"/>
    </source>
</evidence>
<evidence type="ECO:0000259" key="13">
    <source>
        <dbReference type="Pfam" id="PF01180"/>
    </source>
</evidence>
<feature type="binding site" evidence="12">
    <location>
        <position position="20"/>
    </location>
    <ligand>
        <name>FMN</name>
        <dbReference type="ChEBI" id="CHEBI:58210"/>
    </ligand>
</feature>
<evidence type="ECO:0000256" key="11">
    <source>
        <dbReference type="ARBA" id="ARBA00048996"/>
    </source>
</evidence>
<comment type="similarity">
    <text evidence="4 12">Belongs to the dihydroorotate dehydrogenase family. Type 1 subfamily.</text>
</comment>
<dbReference type="FunFam" id="3.20.20.70:FF:000027">
    <property type="entry name" value="Dihydropyrimidine dehydrogenase [NADP(+)]"/>
    <property type="match status" value="1"/>
</dbReference>
<feature type="binding site" evidence="12">
    <location>
        <begin position="190"/>
        <end position="191"/>
    </location>
    <ligand>
        <name>substrate</name>
    </ligand>
</feature>
<reference evidence="14" key="1">
    <citation type="journal article" date="2021" name="PeerJ">
        <title>Extensive microbial diversity within the chicken gut microbiome revealed by metagenomics and culture.</title>
        <authorList>
            <person name="Gilroy R."/>
            <person name="Ravi A."/>
            <person name="Getino M."/>
            <person name="Pursley I."/>
            <person name="Horton D.L."/>
            <person name="Alikhan N.F."/>
            <person name="Baker D."/>
            <person name="Gharbi K."/>
            <person name="Hall N."/>
            <person name="Watson M."/>
            <person name="Adriaenssens E.M."/>
            <person name="Foster-Nyarko E."/>
            <person name="Jarju S."/>
            <person name="Secka A."/>
            <person name="Antonio M."/>
            <person name="Oren A."/>
            <person name="Chaudhuri R.R."/>
            <person name="La Ragione R."/>
            <person name="Hildebrand F."/>
            <person name="Pallen M.J."/>
        </authorList>
    </citation>
    <scope>NUCLEOTIDE SEQUENCE</scope>
    <source>
        <strain evidence="14">CHK195-9823</strain>
    </source>
</reference>
<dbReference type="EMBL" id="DXIQ01000007">
    <property type="protein sequence ID" value="HIV37606.1"/>
    <property type="molecule type" value="Genomic_DNA"/>
</dbReference>
<dbReference type="InterPro" id="IPR050074">
    <property type="entry name" value="DHO_dehydrogenase"/>
</dbReference>
<evidence type="ECO:0000256" key="10">
    <source>
        <dbReference type="ARBA" id="ARBA00023027"/>
    </source>
</evidence>
<dbReference type="PROSITE" id="PS00912">
    <property type="entry name" value="DHODEHASE_2"/>
    <property type="match status" value="1"/>
</dbReference>
<dbReference type="NCBIfam" id="TIGR01037">
    <property type="entry name" value="pyrD_sub1_fam"/>
    <property type="match status" value="1"/>
</dbReference>
<feature type="binding site" evidence="12">
    <location>
        <begin position="44"/>
        <end position="45"/>
    </location>
    <ligand>
        <name>FMN</name>
        <dbReference type="ChEBI" id="CHEBI:58210"/>
    </ligand>
</feature>
<reference evidence="14" key="2">
    <citation type="submission" date="2021-04" db="EMBL/GenBank/DDBJ databases">
        <authorList>
            <person name="Gilroy R."/>
        </authorList>
    </citation>
    <scope>NUCLEOTIDE SEQUENCE</scope>
    <source>
        <strain evidence="14">CHK195-9823</strain>
    </source>
</reference>
<name>A0A9D1TF40_9FIRM</name>
<comment type="catalytic activity">
    <reaction evidence="12">
        <text>(S)-dihydroorotate + A = orotate + AH2</text>
        <dbReference type="Rhea" id="RHEA:18073"/>
        <dbReference type="ChEBI" id="CHEBI:13193"/>
        <dbReference type="ChEBI" id="CHEBI:17499"/>
        <dbReference type="ChEBI" id="CHEBI:30839"/>
        <dbReference type="ChEBI" id="CHEBI:30864"/>
    </reaction>
</comment>
<feature type="binding site" evidence="12">
    <location>
        <position position="189"/>
    </location>
    <ligand>
        <name>FMN</name>
        <dbReference type="ChEBI" id="CHEBI:58210"/>
    </ligand>
</feature>
<dbReference type="Pfam" id="PF01180">
    <property type="entry name" value="DHO_dh"/>
    <property type="match status" value="1"/>
</dbReference>
<dbReference type="GO" id="GO:0006207">
    <property type="term" value="P:'de novo' pyrimidine nucleobase biosynthetic process"/>
    <property type="evidence" value="ECO:0007669"/>
    <property type="project" value="InterPro"/>
</dbReference>
<dbReference type="InterPro" id="IPR013785">
    <property type="entry name" value="Aldolase_TIM"/>
</dbReference>
<evidence type="ECO:0000256" key="7">
    <source>
        <dbReference type="ARBA" id="ARBA00022643"/>
    </source>
</evidence>
<feature type="binding site" evidence="12">
    <location>
        <position position="163"/>
    </location>
    <ligand>
        <name>FMN</name>
        <dbReference type="ChEBI" id="CHEBI:58210"/>
    </ligand>
</feature>
<feature type="binding site" evidence="12">
    <location>
        <begin position="68"/>
        <end position="72"/>
    </location>
    <ligand>
        <name>substrate</name>
    </ligand>
</feature>
<feature type="binding site" evidence="12">
    <location>
        <position position="125"/>
    </location>
    <ligand>
        <name>FMN</name>
        <dbReference type="ChEBI" id="CHEBI:58210"/>
    </ligand>
</feature>
<keyword evidence="10" id="KW-0520">NAD</keyword>
<evidence type="ECO:0000256" key="4">
    <source>
        <dbReference type="ARBA" id="ARBA00008008"/>
    </source>
</evidence>
<keyword evidence="8 12" id="KW-0665">Pyrimidine biosynthesis</keyword>
<dbReference type="HAMAP" id="MF_00224">
    <property type="entry name" value="DHO_dh_type1"/>
    <property type="match status" value="1"/>
</dbReference>
<dbReference type="PANTHER" id="PTHR48109">
    <property type="entry name" value="DIHYDROOROTATE DEHYDROGENASE (QUINONE), MITOCHONDRIAL-RELATED"/>
    <property type="match status" value="1"/>
</dbReference>
<dbReference type="PANTHER" id="PTHR48109:SF1">
    <property type="entry name" value="DIHYDROOROTATE DEHYDROGENASE (FUMARATE)"/>
    <property type="match status" value="1"/>
</dbReference>
<dbReference type="InterPro" id="IPR005720">
    <property type="entry name" value="Dihydroorotate_DH_cat"/>
</dbReference>
<evidence type="ECO:0000256" key="9">
    <source>
        <dbReference type="ARBA" id="ARBA00023002"/>
    </source>
</evidence>
<comment type="subcellular location">
    <subcellularLocation>
        <location evidence="2 12">Cytoplasm</location>
    </subcellularLocation>
</comment>
<feature type="active site" description="Nucleophile" evidence="12">
    <location>
        <position position="128"/>
    </location>
</feature>
<dbReference type="EC" id="1.3.-.-" evidence="12"/>
<dbReference type="InterPro" id="IPR001295">
    <property type="entry name" value="Dihydroorotate_DH_CS"/>
</dbReference>
<feature type="binding site" evidence="12">
    <location>
        <begin position="241"/>
        <end position="242"/>
    </location>
    <ligand>
        <name>FMN</name>
        <dbReference type="ChEBI" id="CHEBI:58210"/>
    </ligand>
</feature>
<organism evidence="14 15">
    <name type="scientific">Candidatus Blautia stercorigallinarum</name>
    <dbReference type="NCBI Taxonomy" id="2838501"/>
    <lineage>
        <taxon>Bacteria</taxon>
        <taxon>Bacillati</taxon>
        <taxon>Bacillota</taxon>
        <taxon>Clostridia</taxon>
        <taxon>Lachnospirales</taxon>
        <taxon>Lachnospiraceae</taxon>
        <taxon>Blautia</taxon>
    </lineage>
</organism>
<feature type="binding site" evidence="12">
    <location>
        <position position="98"/>
    </location>
    <ligand>
        <name>FMN</name>
        <dbReference type="ChEBI" id="CHEBI:58210"/>
    </ligand>
</feature>
<comment type="cofactor">
    <cofactor evidence="12">
        <name>FMN</name>
        <dbReference type="ChEBI" id="CHEBI:58210"/>
    </cofactor>
    <text evidence="12">Binds 1 FMN per subunit.</text>
</comment>
<dbReference type="InterPro" id="IPR033888">
    <property type="entry name" value="DHOD_1B"/>
</dbReference>
<protein>
    <recommendedName>
        <fullName evidence="12">Dihydroorotate dehydrogenase</fullName>
        <shortName evidence="12">DHOD</shortName>
        <shortName evidence="12">DHODase</shortName>
        <shortName evidence="12">DHOdehase</shortName>
        <ecNumber evidence="12">1.3.-.-</ecNumber>
    </recommendedName>
</protein>
<evidence type="ECO:0000256" key="6">
    <source>
        <dbReference type="ARBA" id="ARBA00022630"/>
    </source>
</evidence>
<sequence length="300" mass="32107">MNMKVKIGGVELKNPVMTASGTFGSGAEYSEFVDLNKLGAVVTKGVADVPWPGNPTPRIAEIHSGMMNAIGLQNPGVEVFCKRDIPYIQQFDTKVIVNVCGHAPEEYLAVVERLAQEPVDMLEINISCPNVNANFLAFGQDPKHVEELTAQIKKIAKQPVIMKLTPNVTDIAEIAKAAEAGGADAVSLINTLTGMKIDVNRRTFALANKTGGVSGPCIKPIAVRMVYQTAQAVKIPVIGMGGIQNVEDALEFILAGASAVAVGTANFINPYATLEIIDGIREYMEKNQIEDIYQLIGAVK</sequence>
<keyword evidence="6 12" id="KW-0285">Flavoprotein</keyword>
<dbReference type="Proteomes" id="UP000886814">
    <property type="component" value="Unassembled WGS sequence"/>
</dbReference>